<accession>A0ABW0YLV5</accession>
<dbReference type="Proteomes" id="UP001596142">
    <property type="component" value="Unassembled WGS sequence"/>
</dbReference>
<evidence type="ECO:0000313" key="1">
    <source>
        <dbReference type="EMBL" id="MFC5711329.1"/>
    </source>
</evidence>
<protein>
    <submittedName>
        <fullName evidence="1">Uncharacterized protein</fullName>
    </submittedName>
</protein>
<organism evidence="1 2">
    <name type="scientific">Thalassorhabdus alkalitolerans</name>
    <dbReference type="NCBI Taxonomy" id="2282697"/>
    <lineage>
        <taxon>Bacteria</taxon>
        <taxon>Bacillati</taxon>
        <taxon>Bacillota</taxon>
        <taxon>Bacilli</taxon>
        <taxon>Bacillales</taxon>
        <taxon>Bacillaceae</taxon>
        <taxon>Thalassorhabdus</taxon>
    </lineage>
</organism>
<name>A0ABW0YLV5_9BACI</name>
<dbReference type="RefSeq" id="WP_385943661.1">
    <property type="nucleotide sequence ID" value="NZ_JBHSPG010000023.1"/>
</dbReference>
<keyword evidence="2" id="KW-1185">Reference proteome</keyword>
<dbReference type="EMBL" id="JBHSOZ010000002">
    <property type="protein sequence ID" value="MFC5711329.1"/>
    <property type="molecule type" value="Genomic_DNA"/>
</dbReference>
<proteinExistence type="predicted"/>
<reference evidence="2" key="1">
    <citation type="journal article" date="2019" name="Int. J. Syst. Evol. Microbiol.">
        <title>The Global Catalogue of Microorganisms (GCM) 10K type strain sequencing project: providing services to taxonomists for standard genome sequencing and annotation.</title>
        <authorList>
            <consortium name="The Broad Institute Genomics Platform"/>
            <consortium name="The Broad Institute Genome Sequencing Center for Infectious Disease"/>
            <person name="Wu L."/>
            <person name="Ma J."/>
        </authorList>
    </citation>
    <scope>NUCLEOTIDE SEQUENCE [LARGE SCALE GENOMIC DNA]</scope>
    <source>
        <strain evidence="2">CECT 7184</strain>
    </source>
</reference>
<comment type="caution">
    <text evidence="1">The sequence shown here is derived from an EMBL/GenBank/DDBJ whole genome shotgun (WGS) entry which is preliminary data.</text>
</comment>
<sequence>MSTKKVEIFVSYSSPFFTYHTGKSEKSTRETSTIPGPYVNNGTKMAEYIVFSKICFIVDITGPTYKVTAPDSLPISFSSMLLIHFTLHPLEQAVKMERPKNRPLFYGRNPVSFT</sequence>
<gene>
    <name evidence="1" type="ORF">ACFPU1_00890</name>
</gene>
<evidence type="ECO:0000313" key="2">
    <source>
        <dbReference type="Proteomes" id="UP001596142"/>
    </source>
</evidence>